<dbReference type="SMART" id="SM00506">
    <property type="entry name" value="A1pp"/>
    <property type="match status" value="1"/>
</dbReference>
<reference evidence="2 3" key="1">
    <citation type="submission" date="2024-03" db="EMBL/GenBank/DDBJ databases">
        <title>Mouse gut bacterial collection (mGBC) of GemPharmatech.</title>
        <authorList>
            <person name="He Y."/>
            <person name="Dong L."/>
            <person name="Wu D."/>
            <person name="Gao X."/>
            <person name="Lin Z."/>
        </authorList>
    </citation>
    <scope>NUCLEOTIDE SEQUENCE [LARGE SCALE GENOMIC DNA]</scope>
    <source>
        <strain evidence="2 3">15-30</strain>
    </source>
</reference>
<dbReference type="RefSeq" id="WP_369941433.1">
    <property type="nucleotide sequence ID" value="NZ_JBCLUF010000011.1"/>
</dbReference>
<dbReference type="PANTHER" id="PTHR11106">
    <property type="entry name" value="GANGLIOSIDE INDUCED DIFFERENTIATION ASSOCIATED PROTEIN 2-RELATED"/>
    <property type="match status" value="1"/>
</dbReference>
<keyword evidence="3" id="KW-1185">Reference proteome</keyword>
<feature type="domain" description="Macro" evidence="1">
    <location>
        <begin position="1"/>
        <end position="168"/>
    </location>
</feature>
<organism evidence="2 3">
    <name type="scientific">Ligilactobacillus faecis</name>
    <dbReference type="NCBI Taxonomy" id="762833"/>
    <lineage>
        <taxon>Bacteria</taxon>
        <taxon>Bacillati</taxon>
        <taxon>Bacillota</taxon>
        <taxon>Bacilli</taxon>
        <taxon>Lactobacillales</taxon>
        <taxon>Lactobacillaceae</taxon>
        <taxon>Ligilactobacillus</taxon>
    </lineage>
</organism>
<dbReference type="NCBIfam" id="NF001664">
    <property type="entry name" value="PRK00431.1-6"/>
    <property type="match status" value="1"/>
</dbReference>
<evidence type="ECO:0000259" key="1">
    <source>
        <dbReference type="PROSITE" id="PS51154"/>
    </source>
</evidence>
<dbReference type="Proteomes" id="UP001565236">
    <property type="component" value="Unassembled WGS sequence"/>
</dbReference>
<gene>
    <name evidence="2" type="ORF">AALT52_04220</name>
</gene>
<dbReference type="Pfam" id="PF01661">
    <property type="entry name" value="Macro"/>
    <property type="match status" value="1"/>
</dbReference>
<dbReference type="CDD" id="cd02908">
    <property type="entry name" value="Macro_OAADPr_deacetylase"/>
    <property type="match status" value="1"/>
</dbReference>
<evidence type="ECO:0000313" key="3">
    <source>
        <dbReference type="Proteomes" id="UP001565236"/>
    </source>
</evidence>
<dbReference type="PROSITE" id="PS51154">
    <property type="entry name" value="MACRO"/>
    <property type="match status" value="1"/>
</dbReference>
<dbReference type="InterPro" id="IPR043472">
    <property type="entry name" value="Macro_dom-like"/>
</dbReference>
<dbReference type="Gene3D" id="3.40.220.10">
    <property type="entry name" value="Leucine Aminopeptidase, subunit E, domain 1"/>
    <property type="match status" value="1"/>
</dbReference>
<evidence type="ECO:0000313" key="2">
    <source>
        <dbReference type="EMBL" id="MEY8662098.1"/>
    </source>
</evidence>
<keyword evidence="2" id="KW-0378">Hydrolase</keyword>
<dbReference type="GO" id="GO:0061463">
    <property type="term" value="F:O-acetyl-ADP-ribose deacetylase activity"/>
    <property type="evidence" value="ECO:0007669"/>
    <property type="project" value="UniProtKB-EC"/>
</dbReference>
<dbReference type="PANTHER" id="PTHR11106:SF27">
    <property type="entry name" value="MACRO DOMAIN-CONTAINING PROTEIN"/>
    <property type="match status" value="1"/>
</dbReference>
<protein>
    <submittedName>
        <fullName evidence="2">O-acetyl-ADP-ribose deacetylase</fullName>
        <ecNumber evidence="2">3.1.1.106</ecNumber>
    </submittedName>
</protein>
<accession>A0ABV4DQD9</accession>
<comment type="caution">
    <text evidence="2">The sequence shown here is derived from an EMBL/GenBank/DDBJ whole genome shotgun (WGS) entry which is preliminary data.</text>
</comment>
<proteinExistence type="predicted"/>
<dbReference type="EMBL" id="JBCLUF010000011">
    <property type="protein sequence ID" value="MEY8662098.1"/>
    <property type="molecule type" value="Genomic_DNA"/>
</dbReference>
<dbReference type="InterPro" id="IPR002589">
    <property type="entry name" value="Macro_dom"/>
</dbReference>
<dbReference type="EC" id="3.1.1.106" evidence="2"/>
<sequence length="168" mass="18117">MLKLVLGDLTKEAANVEAIVNAANPTLLGGGGVDGAIHRAAGPELKAECQKLHGCAVGEAKLTKAYALPCNYVIHTVGPRFQGGHKREAELLAACYTNTLILAQQTGIKRLAFPSIATGVYRFPVELAAKIAVTTVKNYLAQEPTAFEMIEWVLFDEDTYRAYEKALK</sequence>
<name>A0ABV4DQD9_9LACO</name>
<dbReference type="SUPFAM" id="SSF52949">
    <property type="entry name" value="Macro domain-like"/>
    <property type="match status" value="1"/>
</dbReference>